<dbReference type="OrthoDB" id="9808930at2"/>
<dbReference type="RefSeq" id="WP_084449959.1">
    <property type="nucleotide sequence ID" value="NZ_FWXN01000003.1"/>
</dbReference>
<feature type="transmembrane region" description="Helical" evidence="6">
    <location>
        <begin position="84"/>
        <end position="105"/>
    </location>
</feature>
<keyword evidence="2 6" id="KW-0812">Transmembrane</keyword>
<feature type="compositionally biased region" description="Pro residues" evidence="5">
    <location>
        <begin position="21"/>
        <end position="33"/>
    </location>
</feature>
<sequence>MSEHPQTPPPHEPPAQQTLPPQTPPPGYAPTPMSPTEERNLGMIAHLVPAVLLPLSAGTLGFVGSLIIYLIYKDRGPFVRAHAANSLNVQIITAIALLLSSVLMIVLVGFLLYPLVIVVATVIHVLGAVKANNGEWWTPPLTPQLVK</sequence>
<gene>
    <name evidence="7" type="ORF">SAMN06296429_10362</name>
</gene>
<protein>
    <recommendedName>
        <fullName evidence="9">DUF4870 domain-containing protein</fullName>
    </recommendedName>
</protein>
<organism evidence="7 8">
    <name type="scientific">Janibacter indicus</name>
    <dbReference type="NCBI Taxonomy" id="857417"/>
    <lineage>
        <taxon>Bacteria</taxon>
        <taxon>Bacillati</taxon>
        <taxon>Actinomycetota</taxon>
        <taxon>Actinomycetes</taxon>
        <taxon>Micrococcales</taxon>
        <taxon>Intrasporangiaceae</taxon>
        <taxon>Janibacter</taxon>
    </lineage>
</organism>
<proteinExistence type="predicted"/>
<evidence type="ECO:0000313" key="7">
    <source>
        <dbReference type="EMBL" id="SMC43115.1"/>
    </source>
</evidence>
<evidence type="ECO:0000313" key="8">
    <source>
        <dbReference type="Proteomes" id="UP000192634"/>
    </source>
</evidence>
<evidence type="ECO:0008006" key="9">
    <source>
        <dbReference type="Google" id="ProtNLM"/>
    </source>
</evidence>
<dbReference type="AlphaFoldDB" id="A0A1W1Z3U0"/>
<keyword evidence="3 6" id="KW-1133">Transmembrane helix</keyword>
<evidence type="ECO:0000256" key="4">
    <source>
        <dbReference type="ARBA" id="ARBA00023136"/>
    </source>
</evidence>
<reference evidence="7 8" key="1">
    <citation type="submission" date="2017-04" db="EMBL/GenBank/DDBJ databases">
        <authorList>
            <person name="Afonso C.L."/>
            <person name="Miller P.J."/>
            <person name="Scott M.A."/>
            <person name="Spackman E."/>
            <person name="Goraichik I."/>
            <person name="Dimitrov K.M."/>
            <person name="Suarez D.L."/>
            <person name="Swayne D.E."/>
        </authorList>
    </citation>
    <scope>NUCLEOTIDE SEQUENCE [LARGE SCALE GENOMIC DNA]</scope>
    <source>
        <strain evidence="7 8">CGMCC 1.12511</strain>
    </source>
</reference>
<dbReference type="InterPro" id="IPR019109">
    <property type="entry name" value="MamF_MmsF"/>
</dbReference>
<evidence type="ECO:0000256" key="6">
    <source>
        <dbReference type="SAM" id="Phobius"/>
    </source>
</evidence>
<dbReference type="Pfam" id="PF09685">
    <property type="entry name" value="MamF_MmsF"/>
    <property type="match status" value="1"/>
</dbReference>
<dbReference type="EMBL" id="FWXN01000003">
    <property type="protein sequence ID" value="SMC43115.1"/>
    <property type="molecule type" value="Genomic_DNA"/>
</dbReference>
<evidence type="ECO:0000256" key="1">
    <source>
        <dbReference type="ARBA" id="ARBA00004141"/>
    </source>
</evidence>
<feature type="region of interest" description="Disordered" evidence="5">
    <location>
        <begin position="1"/>
        <end position="35"/>
    </location>
</feature>
<evidence type="ECO:0000256" key="3">
    <source>
        <dbReference type="ARBA" id="ARBA00022989"/>
    </source>
</evidence>
<feature type="compositionally biased region" description="Pro residues" evidence="5">
    <location>
        <begin position="1"/>
        <end position="13"/>
    </location>
</feature>
<keyword evidence="4 6" id="KW-0472">Membrane</keyword>
<name>A0A1W1Z3U0_9MICO</name>
<dbReference type="Proteomes" id="UP000192634">
    <property type="component" value="Unassembled WGS sequence"/>
</dbReference>
<feature type="transmembrane region" description="Helical" evidence="6">
    <location>
        <begin position="43"/>
        <end position="72"/>
    </location>
</feature>
<comment type="subcellular location">
    <subcellularLocation>
        <location evidence="1">Membrane</location>
        <topology evidence="1">Multi-pass membrane protein</topology>
    </subcellularLocation>
</comment>
<evidence type="ECO:0000256" key="5">
    <source>
        <dbReference type="SAM" id="MobiDB-lite"/>
    </source>
</evidence>
<evidence type="ECO:0000256" key="2">
    <source>
        <dbReference type="ARBA" id="ARBA00022692"/>
    </source>
</evidence>
<feature type="transmembrane region" description="Helical" evidence="6">
    <location>
        <begin position="111"/>
        <end position="129"/>
    </location>
</feature>
<accession>A0A1W1Z3U0</accession>